<dbReference type="Gene3D" id="2.120.10.30">
    <property type="entry name" value="TolB, C-terminal domain"/>
    <property type="match status" value="1"/>
</dbReference>
<reference evidence="1" key="2">
    <citation type="journal article" date="2023" name="IMA Fungus">
        <title>Comparative genomic study of the Penicillium genus elucidates a diverse pangenome and 15 lateral gene transfer events.</title>
        <authorList>
            <person name="Petersen C."/>
            <person name="Sorensen T."/>
            <person name="Nielsen M.R."/>
            <person name="Sondergaard T.E."/>
            <person name="Sorensen J.L."/>
            <person name="Fitzpatrick D.A."/>
            <person name="Frisvad J.C."/>
            <person name="Nielsen K.L."/>
        </authorList>
    </citation>
    <scope>NUCLEOTIDE SEQUENCE</scope>
    <source>
        <strain evidence="1">IBT 20477</strain>
    </source>
</reference>
<dbReference type="OrthoDB" id="9977941at2759"/>
<accession>A0A9W9T8F1</accession>
<keyword evidence="2" id="KW-1185">Reference proteome</keyword>
<evidence type="ECO:0000313" key="1">
    <source>
        <dbReference type="EMBL" id="KAJ5213392.1"/>
    </source>
</evidence>
<proteinExistence type="predicted"/>
<dbReference type="AlphaFoldDB" id="A0A9W9T8F1"/>
<name>A0A9W9T8F1_9EURO</name>
<dbReference type="InterPro" id="IPR052998">
    <property type="entry name" value="Hetero-Diels-Alderase-like"/>
</dbReference>
<reference evidence="1" key="1">
    <citation type="submission" date="2022-11" db="EMBL/GenBank/DDBJ databases">
        <authorList>
            <person name="Petersen C."/>
        </authorList>
    </citation>
    <scope>NUCLEOTIDE SEQUENCE</scope>
    <source>
        <strain evidence="1">IBT 20477</strain>
    </source>
</reference>
<organism evidence="1 2">
    <name type="scientific">Penicillium cf. viridicatum</name>
    <dbReference type="NCBI Taxonomy" id="2972119"/>
    <lineage>
        <taxon>Eukaryota</taxon>
        <taxon>Fungi</taxon>
        <taxon>Dikarya</taxon>
        <taxon>Ascomycota</taxon>
        <taxon>Pezizomycotina</taxon>
        <taxon>Eurotiomycetes</taxon>
        <taxon>Eurotiomycetidae</taxon>
        <taxon>Eurotiales</taxon>
        <taxon>Aspergillaceae</taxon>
        <taxon>Penicillium</taxon>
    </lineage>
</organism>
<evidence type="ECO:0000313" key="2">
    <source>
        <dbReference type="Proteomes" id="UP001150942"/>
    </source>
</evidence>
<comment type="caution">
    <text evidence="1">The sequence shown here is derived from an EMBL/GenBank/DDBJ whole genome shotgun (WGS) entry which is preliminary data.</text>
</comment>
<protein>
    <submittedName>
        <fullName evidence="1">Uncharacterized protein</fullName>
    </submittedName>
</protein>
<dbReference type="SUPFAM" id="SSF63829">
    <property type="entry name" value="Calcium-dependent phosphotriesterase"/>
    <property type="match status" value="1"/>
</dbReference>
<gene>
    <name evidence="1" type="ORF">N7449_000561</name>
</gene>
<dbReference type="EMBL" id="JAPQKQ010000001">
    <property type="protein sequence ID" value="KAJ5213392.1"/>
    <property type="molecule type" value="Genomic_DNA"/>
</dbReference>
<dbReference type="InterPro" id="IPR011042">
    <property type="entry name" value="6-blade_b-propeller_TolB-like"/>
</dbReference>
<dbReference type="Proteomes" id="UP001150942">
    <property type="component" value="Unassembled WGS sequence"/>
</dbReference>
<dbReference type="PANTHER" id="PTHR42060:SF3">
    <property type="entry name" value="SMP-30_GLUCONOLACTONASE_LRE-LIKE REGION DOMAIN-CONTAINING PROTEIN"/>
    <property type="match status" value="1"/>
</dbReference>
<dbReference type="PANTHER" id="PTHR42060">
    <property type="entry name" value="NHL REPEAT-CONTAINING PROTEIN-RELATED"/>
    <property type="match status" value="1"/>
</dbReference>
<sequence length="287" mass="30392">MHIQIFLNLEQNGSWFENLAVQPNGNILATRIDTAELWSIVPSSNSSSHLGQGSLLLRLPNAMSTLGITEIDCDVFAVIAGNISLPSITPTPGSFVIWTVNLTGATLEAKFLDGITKFSDDLLLISDAAKGAIWRLNTTTGESSVALSHASMLPAAGQPVKFGVNGLKVLSNFVYYTSTSQEIYARIPVDGNATAVGPVEIITSGFTFDGFILTADGTAYLSTNSQNELIKGRVRLFAGNQFMLSVGGSTAVAINREHSILYVATSGAQFAPVLGQVDPAKIVAIRL</sequence>